<dbReference type="AlphaFoldDB" id="A0A0F9G808"/>
<protein>
    <recommendedName>
        <fullName evidence="1">Calcineurin-like phosphoesterase domain-containing protein</fullName>
    </recommendedName>
</protein>
<dbReference type="SUPFAM" id="SSF56300">
    <property type="entry name" value="Metallo-dependent phosphatases"/>
    <property type="match status" value="1"/>
</dbReference>
<dbReference type="InterPro" id="IPR004843">
    <property type="entry name" value="Calcineurin-like_PHP"/>
</dbReference>
<sequence length="183" mass="21611">MRYWFTADLHLGHFNIIKYCNRPFKTLEEMNNTLIRNWNSRVKKEDVIFYVGDFCFKNSPGGKTGEGVPIKAKEWENKFNGKIIYIRGNHDKNNSTKTIIEKLTIRYGNKYITLIHNPSYVSLDTSINFVGHIHNNWSIKRIKRGNGFTDAINVGVDVHNFAPVTFEELMKKYRKWKKENKYE</sequence>
<evidence type="ECO:0000313" key="2">
    <source>
        <dbReference type="EMBL" id="KKL94818.1"/>
    </source>
</evidence>
<feature type="domain" description="Calcineurin-like phosphoesterase" evidence="1">
    <location>
        <begin position="1"/>
        <end position="113"/>
    </location>
</feature>
<proteinExistence type="predicted"/>
<name>A0A0F9G808_9ZZZZ</name>
<organism evidence="2">
    <name type="scientific">marine sediment metagenome</name>
    <dbReference type="NCBI Taxonomy" id="412755"/>
    <lineage>
        <taxon>unclassified sequences</taxon>
        <taxon>metagenomes</taxon>
        <taxon>ecological metagenomes</taxon>
    </lineage>
</organism>
<gene>
    <name evidence="2" type="ORF">LCGC14_1860880</name>
</gene>
<evidence type="ECO:0000259" key="1">
    <source>
        <dbReference type="Pfam" id="PF00149"/>
    </source>
</evidence>
<comment type="caution">
    <text evidence="2">The sequence shown here is derived from an EMBL/GenBank/DDBJ whole genome shotgun (WGS) entry which is preliminary data.</text>
</comment>
<dbReference type="InterPro" id="IPR029052">
    <property type="entry name" value="Metallo-depent_PP-like"/>
</dbReference>
<accession>A0A0F9G808</accession>
<dbReference type="EMBL" id="LAZR01018830">
    <property type="protein sequence ID" value="KKL94818.1"/>
    <property type="molecule type" value="Genomic_DNA"/>
</dbReference>
<dbReference type="Pfam" id="PF00149">
    <property type="entry name" value="Metallophos"/>
    <property type="match status" value="1"/>
</dbReference>
<dbReference type="Gene3D" id="3.60.21.10">
    <property type="match status" value="1"/>
</dbReference>
<reference evidence="2" key="1">
    <citation type="journal article" date="2015" name="Nature">
        <title>Complex archaea that bridge the gap between prokaryotes and eukaryotes.</title>
        <authorList>
            <person name="Spang A."/>
            <person name="Saw J.H."/>
            <person name="Jorgensen S.L."/>
            <person name="Zaremba-Niedzwiedzka K."/>
            <person name="Martijn J."/>
            <person name="Lind A.E."/>
            <person name="van Eijk R."/>
            <person name="Schleper C."/>
            <person name="Guy L."/>
            <person name="Ettema T.J."/>
        </authorList>
    </citation>
    <scope>NUCLEOTIDE SEQUENCE</scope>
</reference>
<dbReference type="GO" id="GO:0016787">
    <property type="term" value="F:hydrolase activity"/>
    <property type="evidence" value="ECO:0007669"/>
    <property type="project" value="InterPro"/>
</dbReference>